<dbReference type="Proteomes" id="UP001157046">
    <property type="component" value="Unassembled WGS sequence"/>
</dbReference>
<accession>A0ABQ6J3A3</accession>
<organism evidence="1 2">
    <name type="scientific">Shewanella glacialipiscicola</name>
    <dbReference type="NCBI Taxonomy" id="614069"/>
    <lineage>
        <taxon>Bacteria</taxon>
        <taxon>Pseudomonadati</taxon>
        <taxon>Pseudomonadota</taxon>
        <taxon>Gammaproteobacteria</taxon>
        <taxon>Alteromonadales</taxon>
        <taxon>Shewanellaceae</taxon>
        <taxon>Shewanella</taxon>
    </lineage>
</organism>
<sequence length="168" mass="17600">MPPVKGIGLNTAAKTGVVAEILLVLARLITGTSILPAPVIPLISVNGLKWIKVSRLIRLVVLRLDFGKEFVAKPLLSAAFNKDDETAGNADVDVGTAICPARTPEMDRGPDNKLKLVSACKLARLFNVLGLSELTCGVASTRGTLGDECREGKILVAKLEANEATGAA</sequence>
<reference evidence="2" key="1">
    <citation type="journal article" date="2019" name="Int. J. Syst. Evol. Microbiol.">
        <title>The Global Catalogue of Microorganisms (GCM) 10K type strain sequencing project: providing services to taxonomists for standard genome sequencing and annotation.</title>
        <authorList>
            <consortium name="The Broad Institute Genomics Platform"/>
            <consortium name="The Broad Institute Genome Sequencing Center for Infectious Disease"/>
            <person name="Wu L."/>
            <person name="Ma J."/>
        </authorList>
    </citation>
    <scope>NUCLEOTIDE SEQUENCE [LARGE SCALE GENOMIC DNA]</scope>
    <source>
        <strain evidence="2">NBRC 102030</strain>
    </source>
</reference>
<gene>
    <name evidence="1" type="ORF">GCM10025855_15240</name>
</gene>
<proteinExistence type="predicted"/>
<evidence type="ECO:0000313" key="2">
    <source>
        <dbReference type="Proteomes" id="UP001157046"/>
    </source>
</evidence>
<dbReference type="EMBL" id="BSUY01000001">
    <property type="protein sequence ID" value="GMA81991.1"/>
    <property type="molecule type" value="Genomic_DNA"/>
</dbReference>
<keyword evidence="2" id="KW-1185">Reference proteome</keyword>
<evidence type="ECO:0000313" key="1">
    <source>
        <dbReference type="EMBL" id="GMA81991.1"/>
    </source>
</evidence>
<protein>
    <submittedName>
        <fullName evidence="1">Uncharacterized protein</fullName>
    </submittedName>
</protein>
<name>A0ABQ6J3A3_9GAMM</name>
<comment type="caution">
    <text evidence="1">The sequence shown here is derived from an EMBL/GenBank/DDBJ whole genome shotgun (WGS) entry which is preliminary data.</text>
</comment>